<reference evidence="1 2" key="1">
    <citation type="journal article" date="2020" name="Nature">
        <title>Six reference-quality genomes reveal evolution of bat adaptations.</title>
        <authorList>
            <person name="Jebb D."/>
            <person name="Huang Z."/>
            <person name="Pippel M."/>
            <person name="Hughes G.M."/>
            <person name="Lavrichenko K."/>
            <person name="Devanna P."/>
            <person name="Winkler S."/>
            <person name="Jermiin L.S."/>
            <person name="Skirmuntt E.C."/>
            <person name="Katzourakis A."/>
            <person name="Burkitt-Gray L."/>
            <person name="Ray D.A."/>
            <person name="Sullivan K.A.M."/>
            <person name="Roscito J.G."/>
            <person name="Kirilenko B.M."/>
            <person name="Davalos L.M."/>
            <person name="Corthals A.P."/>
            <person name="Power M.L."/>
            <person name="Jones G."/>
            <person name="Ransome R.D."/>
            <person name="Dechmann D.K.N."/>
            <person name="Locatelli A.G."/>
            <person name="Puechmaille S.J."/>
            <person name="Fedrigo O."/>
            <person name="Jarvis E.D."/>
            <person name="Hiller M."/>
            <person name="Vernes S.C."/>
            <person name="Myers E.W."/>
            <person name="Teeling E.C."/>
        </authorList>
    </citation>
    <scope>NUCLEOTIDE SEQUENCE [LARGE SCALE GENOMIC DNA]</scope>
    <source>
        <strain evidence="1">MRouAeg1</strain>
        <tissue evidence="1">Muscle</tissue>
    </source>
</reference>
<dbReference type="EMBL" id="JACASE010000007">
    <property type="protein sequence ID" value="KAF6447534.1"/>
    <property type="molecule type" value="Genomic_DNA"/>
</dbReference>
<dbReference type="AlphaFoldDB" id="A0A7J8FIF3"/>
<proteinExistence type="predicted"/>
<evidence type="ECO:0000313" key="1">
    <source>
        <dbReference type="EMBL" id="KAF6447534.1"/>
    </source>
</evidence>
<gene>
    <name evidence="1" type="ORF">HJG63_011968</name>
</gene>
<sequence length="168" mass="19840">MPNRGVVYLKLIFKKYMIICKLQNEIELKYNLICNNMTSRFLDTKPILAILHRIISSAYTVKCQVFANWNPLSVCQLLKFFYQILLSNSFFNVDFIFYSSFRFTAIEQKVQRVSMYPGLISPTIDILHHGDTFIKTNEPKLTHRYYSKSIVCTKVHSCPFYGFLQMYK</sequence>
<name>A0A7J8FIF3_ROUAE</name>
<protein>
    <submittedName>
        <fullName evidence="1">Uncharacterized protein</fullName>
    </submittedName>
</protein>
<accession>A0A7J8FIF3</accession>
<keyword evidence="2" id="KW-1185">Reference proteome</keyword>
<comment type="caution">
    <text evidence="1">The sequence shown here is derived from an EMBL/GenBank/DDBJ whole genome shotgun (WGS) entry which is preliminary data.</text>
</comment>
<evidence type="ECO:0000313" key="2">
    <source>
        <dbReference type="Proteomes" id="UP000593571"/>
    </source>
</evidence>
<organism evidence="1 2">
    <name type="scientific">Rousettus aegyptiacus</name>
    <name type="common">Egyptian fruit bat</name>
    <name type="synonym">Pteropus aegyptiacus</name>
    <dbReference type="NCBI Taxonomy" id="9407"/>
    <lineage>
        <taxon>Eukaryota</taxon>
        <taxon>Metazoa</taxon>
        <taxon>Chordata</taxon>
        <taxon>Craniata</taxon>
        <taxon>Vertebrata</taxon>
        <taxon>Euteleostomi</taxon>
        <taxon>Mammalia</taxon>
        <taxon>Eutheria</taxon>
        <taxon>Laurasiatheria</taxon>
        <taxon>Chiroptera</taxon>
        <taxon>Yinpterochiroptera</taxon>
        <taxon>Pteropodoidea</taxon>
        <taxon>Pteropodidae</taxon>
        <taxon>Rousettinae</taxon>
        <taxon>Rousettus</taxon>
    </lineage>
</organism>
<dbReference type="Proteomes" id="UP000593571">
    <property type="component" value="Unassembled WGS sequence"/>
</dbReference>